<dbReference type="Proteomes" id="UP000000683">
    <property type="component" value="Chromosome"/>
</dbReference>
<name>F5Z6X1_ALTNA</name>
<keyword evidence="1" id="KW-0812">Transmembrane</keyword>
<dbReference type="OrthoDB" id="6117266at2"/>
<evidence type="ECO:0000313" key="3">
    <source>
        <dbReference type="EMBL" id="AEF05634.1"/>
    </source>
</evidence>
<keyword evidence="1" id="KW-0472">Membrane</keyword>
<dbReference type="EMBL" id="CP002339">
    <property type="protein sequence ID" value="AEF05634.1"/>
    <property type="molecule type" value="Genomic_DNA"/>
</dbReference>
<dbReference type="AlphaFoldDB" id="F5Z6X1"/>
<dbReference type="RefSeq" id="WP_013786541.1">
    <property type="nucleotide sequence ID" value="NC_015554.1"/>
</dbReference>
<proteinExistence type="predicted"/>
<dbReference type="KEGG" id="alt:ambt_20715"/>
<evidence type="ECO:0000256" key="1">
    <source>
        <dbReference type="SAM" id="Phobius"/>
    </source>
</evidence>
<dbReference type="eggNOG" id="COG0457">
    <property type="taxonomic scope" value="Bacteria"/>
</dbReference>
<keyword evidence="1" id="KW-1133">Transmembrane helix</keyword>
<keyword evidence="4" id="KW-1185">Reference proteome</keyword>
<organism evidence="3 4">
    <name type="scientific">Alteromonas naphthalenivorans</name>
    <dbReference type="NCBI Taxonomy" id="715451"/>
    <lineage>
        <taxon>Bacteria</taxon>
        <taxon>Pseudomonadati</taxon>
        <taxon>Pseudomonadota</taxon>
        <taxon>Gammaproteobacteria</taxon>
        <taxon>Alteromonadales</taxon>
        <taxon>Alteromonadaceae</taxon>
        <taxon>Alteromonas/Salinimonas group</taxon>
        <taxon>Alteromonas</taxon>
    </lineage>
</organism>
<dbReference type="HOGENOM" id="CLU_1053059_0_0_6"/>
<gene>
    <name evidence="3" type="ordered locus">ambt_20715</name>
</gene>
<evidence type="ECO:0000313" key="4">
    <source>
        <dbReference type="Proteomes" id="UP000000683"/>
    </source>
</evidence>
<dbReference type="SUPFAM" id="SSF48452">
    <property type="entry name" value="TPR-like"/>
    <property type="match status" value="1"/>
</dbReference>
<dbReference type="Gene3D" id="1.25.40.10">
    <property type="entry name" value="Tetratricopeptide repeat domain"/>
    <property type="match status" value="1"/>
</dbReference>
<feature type="transmembrane region" description="Helical" evidence="1">
    <location>
        <begin position="50"/>
        <end position="72"/>
    </location>
</feature>
<feature type="transmembrane region" description="Helical" evidence="1">
    <location>
        <begin position="20"/>
        <end position="38"/>
    </location>
</feature>
<evidence type="ECO:0000259" key="2">
    <source>
        <dbReference type="Pfam" id="PF20303"/>
    </source>
</evidence>
<protein>
    <recommendedName>
        <fullName evidence="2">YEATS-Like-Associating Three TM domain-containing protein</fullName>
    </recommendedName>
</protein>
<dbReference type="InterPro" id="IPR046890">
    <property type="entry name" value="YLATT"/>
</dbReference>
<dbReference type="Pfam" id="PF20303">
    <property type="entry name" value="YLATT"/>
    <property type="match status" value="1"/>
</dbReference>
<feature type="domain" description="YEATS-Like-Associating Three TM" evidence="2">
    <location>
        <begin position="17"/>
        <end position="119"/>
    </location>
</feature>
<accession>F5Z6X1</accession>
<sequence length="276" mass="31079">MEDVSQAEAILTSAHYVHSIWIVMLVIGLMGGALSWLKDCSEEDSVTEHIISHMITGVLAVFMVPLFLQMIGSTLLKNLSPEHHQFFVFIGFCSAAGFIAHSFASRVSNKMWEDTQAKAQGADRKAEKALEKSETSYVEMLKTRCGVLFSSEDYDRALVFLEEFLAAVPDDVSMLWKKAYIVKRRGDIEQAYNLIDRAVQQSDKAIALLFYNRACYAALLKKPTEIIISDLDKVFSIESKEKSISYIQADLGEDLKPILDRIEFVDYLKSKGVQID</sequence>
<dbReference type="InterPro" id="IPR011990">
    <property type="entry name" value="TPR-like_helical_dom_sf"/>
</dbReference>
<feature type="transmembrane region" description="Helical" evidence="1">
    <location>
        <begin position="84"/>
        <end position="104"/>
    </location>
</feature>
<reference evidence="3 4" key="1">
    <citation type="journal article" date="2011" name="J. Bacteriol.">
        <title>Complete genome sequence of the polycyclic aromatic hydrocarbon-degrading bacterium Alteromonas sp. strain SN2.</title>
        <authorList>
            <person name="Jin H.M."/>
            <person name="Jeong H."/>
            <person name="Moon E.J."/>
            <person name="Math R.K."/>
            <person name="Lee K."/>
            <person name="Kim H.J."/>
            <person name="Jeon C.O."/>
            <person name="Oh T.K."/>
            <person name="Kim J.F."/>
        </authorList>
    </citation>
    <scope>NUCLEOTIDE SEQUENCE [LARGE SCALE GENOMIC DNA]</scope>
    <source>
        <strain evidence="4">JCM 17741 / KACC 18427 / KCTC 11700BP / SN2</strain>
    </source>
</reference>